<dbReference type="eggNOG" id="COG3220">
    <property type="taxonomic scope" value="Bacteria"/>
</dbReference>
<gene>
    <name evidence="2" type="ORF">NA8A_10173</name>
</gene>
<accession>K2NST8</accession>
<evidence type="ECO:0000313" key="3">
    <source>
        <dbReference type="Proteomes" id="UP000007374"/>
    </source>
</evidence>
<dbReference type="PATRIC" id="fig|1231190.3.peg.2125"/>
<dbReference type="Proteomes" id="UP000007374">
    <property type="component" value="Unassembled WGS sequence"/>
</dbReference>
<dbReference type="HAMAP" id="MF_00697">
    <property type="entry name" value="UPF0276"/>
    <property type="match status" value="1"/>
</dbReference>
<dbReference type="STRING" id="721133.SAMN05216176_10666"/>
<dbReference type="RefSeq" id="WP_009450371.1">
    <property type="nucleotide sequence ID" value="NZ_AMSI01000006.1"/>
</dbReference>
<reference evidence="2 3" key="1">
    <citation type="journal article" date="2012" name="J. Bacteriol.">
        <title>Genome Sequence of Nitratireductor indicus Type Strain C115.</title>
        <authorList>
            <person name="Lai Q."/>
            <person name="Li G."/>
            <person name="Yu Z."/>
            <person name="Shao Z."/>
        </authorList>
    </citation>
    <scope>NUCLEOTIDE SEQUENCE [LARGE SCALE GENOMIC DNA]</scope>
    <source>
        <strain evidence="2 3">C115</strain>
    </source>
</reference>
<dbReference type="EMBL" id="AMSI01000006">
    <property type="protein sequence ID" value="EKF42420.1"/>
    <property type="molecule type" value="Genomic_DNA"/>
</dbReference>
<dbReference type="SUPFAM" id="SSF51658">
    <property type="entry name" value="Xylose isomerase-like"/>
    <property type="match status" value="1"/>
</dbReference>
<dbReference type="InterPro" id="IPR036237">
    <property type="entry name" value="Xyl_isomerase-like_sf"/>
</dbReference>
<dbReference type="PANTHER" id="PTHR42194">
    <property type="entry name" value="UPF0276 PROTEIN HI_1600"/>
    <property type="match status" value="1"/>
</dbReference>
<keyword evidence="3" id="KW-1185">Reference proteome</keyword>
<dbReference type="AlphaFoldDB" id="K2NST8"/>
<organism evidence="2 3">
    <name type="scientific">Nitratireductor indicus C115</name>
    <dbReference type="NCBI Taxonomy" id="1231190"/>
    <lineage>
        <taxon>Bacteria</taxon>
        <taxon>Pseudomonadati</taxon>
        <taxon>Pseudomonadota</taxon>
        <taxon>Alphaproteobacteria</taxon>
        <taxon>Hyphomicrobiales</taxon>
        <taxon>Phyllobacteriaceae</taxon>
        <taxon>Nitratireductor</taxon>
    </lineage>
</organism>
<evidence type="ECO:0000313" key="2">
    <source>
        <dbReference type="EMBL" id="EKF42420.1"/>
    </source>
</evidence>
<dbReference type="NCBIfam" id="NF003818">
    <property type="entry name" value="PRK05409.1"/>
    <property type="match status" value="1"/>
</dbReference>
<dbReference type="Gene3D" id="3.20.20.150">
    <property type="entry name" value="Divalent-metal-dependent TIM barrel enzymes"/>
    <property type="match status" value="1"/>
</dbReference>
<name>K2NST8_9HYPH</name>
<dbReference type="Pfam" id="PF05114">
    <property type="entry name" value="MbnB_TglH_ChrH"/>
    <property type="match status" value="1"/>
</dbReference>
<dbReference type="OrthoDB" id="9763101at2"/>
<dbReference type="PANTHER" id="PTHR42194:SF1">
    <property type="entry name" value="UPF0276 PROTEIN HI_1600"/>
    <property type="match status" value="1"/>
</dbReference>
<protein>
    <recommendedName>
        <fullName evidence="1">UPF0276 protein NA8A_10173</fullName>
    </recommendedName>
</protein>
<comment type="similarity">
    <text evidence="1">Belongs to the UPF0276 family.</text>
</comment>
<comment type="caution">
    <text evidence="2">The sequence shown here is derived from an EMBL/GenBank/DDBJ whole genome shotgun (WGS) entry which is preliminary data.</text>
</comment>
<proteinExistence type="inferred from homology"/>
<dbReference type="InterPro" id="IPR007801">
    <property type="entry name" value="MbnB/TglH/ChrH"/>
</dbReference>
<sequence>MEHSLEPFAEPRKRFPAFDPAGRAGASFKPQHFEAIANAPTSIGFLEVHAENYMGAGGTPHALLESMRALLPISLHGVCMSIGGPDPLDEAHLSRFAALVERYEPFTVSEHLAWSTHDDIFFNDLLPLPYTGETLTRVCEHIERMQAAIRRPILLENPSTYVLFRESTWKETDFLREIVKRTGCGLLLDVNNVFVSATNHGYSAGDYLAQFPLEHVGEIHLAGHDEQEDDEGAPLLIDSHDRPVSDPVWLLYEKVIAARGPVTTLIEWDADIPDWPVLRAEAEAATHILDRYRAPEGSVKRHVLQS</sequence>
<evidence type="ECO:0000256" key="1">
    <source>
        <dbReference type="HAMAP-Rule" id="MF_00697"/>
    </source>
</evidence>